<gene>
    <name evidence="1" type="ORF">AsAng_0058880</name>
</gene>
<reference evidence="1" key="1">
    <citation type="submission" date="2022-09" db="EMBL/GenBank/DDBJ databases">
        <title>Aureispira anguillicida sp. nov., isolated from Leptocephalus of Japanese eel Anguilla japonica.</title>
        <authorList>
            <person name="Yuasa K."/>
            <person name="Mekata T."/>
            <person name="Ikunari K."/>
        </authorList>
    </citation>
    <scope>NUCLEOTIDE SEQUENCE</scope>
    <source>
        <strain evidence="1">EL160426</strain>
    </source>
</reference>
<organism evidence="1 2">
    <name type="scientific">Aureispira anguillae</name>
    <dbReference type="NCBI Taxonomy" id="2864201"/>
    <lineage>
        <taxon>Bacteria</taxon>
        <taxon>Pseudomonadati</taxon>
        <taxon>Bacteroidota</taxon>
        <taxon>Saprospiria</taxon>
        <taxon>Saprospirales</taxon>
        <taxon>Saprospiraceae</taxon>
        <taxon>Aureispira</taxon>
    </lineage>
</organism>
<proteinExistence type="predicted"/>
<keyword evidence="2" id="KW-1185">Reference proteome</keyword>
<sequence>MGWIINYILYQYQQHCMNSRQFQIIIFLKKLLSTKVLSYTKKSTTMELDDLPEYNCIIEIV</sequence>
<protein>
    <submittedName>
        <fullName evidence="1">Uncharacterized protein</fullName>
    </submittedName>
</protein>
<dbReference type="KEGG" id="aup:AsAng_0058880"/>
<name>A0A915YKX0_9BACT</name>
<dbReference type="EMBL" id="AP026867">
    <property type="protein sequence ID" value="BDS15104.1"/>
    <property type="molecule type" value="Genomic_DNA"/>
</dbReference>
<evidence type="ECO:0000313" key="2">
    <source>
        <dbReference type="Proteomes" id="UP001060919"/>
    </source>
</evidence>
<dbReference type="AlphaFoldDB" id="A0A915YKX0"/>
<accession>A0A915YKX0</accession>
<dbReference type="Proteomes" id="UP001060919">
    <property type="component" value="Chromosome"/>
</dbReference>
<evidence type="ECO:0000313" key="1">
    <source>
        <dbReference type="EMBL" id="BDS15104.1"/>
    </source>
</evidence>